<evidence type="ECO:0000313" key="1">
    <source>
        <dbReference type="EMBL" id="CAL4082441.1"/>
    </source>
</evidence>
<dbReference type="Proteomes" id="UP001497623">
    <property type="component" value="Unassembled WGS sequence"/>
</dbReference>
<organism evidence="1 2">
    <name type="scientific">Meganyctiphanes norvegica</name>
    <name type="common">Northern krill</name>
    <name type="synonym">Thysanopoda norvegica</name>
    <dbReference type="NCBI Taxonomy" id="48144"/>
    <lineage>
        <taxon>Eukaryota</taxon>
        <taxon>Metazoa</taxon>
        <taxon>Ecdysozoa</taxon>
        <taxon>Arthropoda</taxon>
        <taxon>Crustacea</taxon>
        <taxon>Multicrustacea</taxon>
        <taxon>Malacostraca</taxon>
        <taxon>Eumalacostraca</taxon>
        <taxon>Eucarida</taxon>
        <taxon>Euphausiacea</taxon>
        <taxon>Euphausiidae</taxon>
        <taxon>Meganyctiphanes</taxon>
    </lineage>
</organism>
<comment type="caution">
    <text evidence="1">The sequence shown here is derived from an EMBL/GenBank/DDBJ whole genome shotgun (WGS) entry which is preliminary data.</text>
</comment>
<dbReference type="AlphaFoldDB" id="A0AAV2QE60"/>
<protein>
    <submittedName>
        <fullName evidence="1">Uncharacterized protein</fullName>
    </submittedName>
</protein>
<feature type="non-terminal residue" evidence="1">
    <location>
        <position position="454"/>
    </location>
</feature>
<accession>A0AAV2QE60</accession>
<dbReference type="EMBL" id="CAXKWB010006353">
    <property type="protein sequence ID" value="CAL4082441.1"/>
    <property type="molecule type" value="Genomic_DNA"/>
</dbReference>
<gene>
    <name evidence="1" type="ORF">MNOR_LOCUS11900</name>
</gene>
<name>A0AAV2QE60_MEGNR</name>
<sequence length="454" mass="51547">MLGTLTRHEEAPNMVEENRYQIVSSLSVPVGTPAMSEIDRELTPIIAELATLEPGDDQHPTASQLFDWLVDPQRTADEFSYAIGPLEHHAYGIMENNFKQYLFYEHMGCSVYVGKVAAEALAARSPILEGPWEKAAWFVIRLNHGYHPDDFGFASDRFSIWIINVLANAHICPNAYLRFELIYLFHMMVDTAKTIRSQALEAVVSACSTLNVDYLSWSDKYGYTGFFNINRITLTDIFEKFTITGDCPFDNKLADILKKDVSSRLWQLAYNHSIHPIRYTEPVELQSLTALLNITSQFVQEDLNDFKEYGIDQGQHRDINDLGVEEYSRTLSALMSNFKITLQTPQLMEATSSCIMDVVEFVMLVNRARVAERGPLYFQSVINISDALEVLTCGDSSVTVATSPIGRDIIRKYSERLQGLRVSLPDASLNIFPIIRQLLYYDVQFDIENKSKNV</sequence>
<proteinExistence type="predicted"/>
<keyword evidence="2" id="KW-1185">Reference proteome</keyword>
<evidence type="ECO:0000313" key="2">
    <source>
        <dbReference type="Proteomes" id="UP001497623"/>
    </source>
</evidence>
<reference evidence="1 2" key="1">
    <citation type="submission" date="2024-05" db="EMBL/GenBank/DDBJ databases">
        <authorList>
            <person name="Wallberg A."/>
        </authorList>
    </citation>
    <scope>NUCLEOTIDE SEQUENCE [LARGE SCALE GENOMIC DNA]</scope>
</reference>